<dbReference type="RefSeq" id="WP_145374557.1">
    <property type="nucleotide sequence ID" value="NZ_CP036276.1"/>
</dbReference>
<dbReference type="EMBL" id="CP036276">
    <property type="protein sequence ID" value="QDU42516.1"/>
    <property type="molecule type" value="Genomic_DNA"/>
</dbReference>
<accession>A0A517ZJ61</accession>
<dbReference type="GO" id="GO:0042956">
    <property type="term" value="P:maltodextrin transmembrane transport"/>
    <property type="evidence" value="ECO:0007669"/>
    <property type="project" value="TreeGrafter"/>
</dbReference>
<reference evidence="4 5" key="1">
    <citation type="submission" date="2019-02" db="EMBL/GenBank/DDBJ databases">
        <title>Deep-cultivation of Planctomycetes and their phenomic and genomic characterization uncovers novel biology.</title>
        <authorList>
            <person name="Wiegand S."/>
            <person name="Jogler M."/>
            <person name="Boedeker C."/>
            <person name="Pinto D."/>
            <person name="Vollmers J."/>
            <person name="Rivas-Marin E."/>
            <person name="Kohn T."/>
            <person name="Peeters S.H."/>
            <person name="Heuer A."/>
            <person name="Rast P."/>
            <person name="Oberbeckmann S."/>
            <person name="Bunk B."/>
            <person name="Jeske O."/>
            <person name="Meyerdierks A."/>
            <person name="Storesund J.E."/>
            <person name="Kallscheuer N."/>
            <person name="Luecker S."/>
            <person name="Lage O.M."/>
            <person name="Pohl T."/>
            <person name="Merkel B.J."/>
            <person name="Hornburger P."/>
            <person name="Mueller R.-W."/>
            <person name="Bruemmer F."/>
            <person name="Labrenz M."/>
            <person name="Spormann A.M."/>
            <person name="Op den Camp H."/>
            <person name="Overmann J."/>
            <person name="Amann R."/>
            <person name="Jetten M.S.M."/>
            <person name="Mascher T."/>
            <person name="Medema M.H."/>
            <person name="Devos D.P."/>
            <person name="Kaster A.-K."/>
            <person name="Ovreas L."/>
            <person name="Rohde M."/>
            <person name="Galperin M.Y."/>
            <person name="Jogler C."/>
        </authorList>
    </citation>
    <scope>NUCLEOTIDE SEQUENCE [LARGE SCALE GENOMIC DNA]</scope>
    <source>
        <strain evidence="4 5">Mal52</strain>
    </source>
</reference>
<evidence type="ECO:0000256" key="1">
    <source>
        <dbReference type="ARBA" id="ARBA00008520"/>
    </source>
</evidence>
<comment type="similarity">
    <text evidence="1">Belongs to the bacterial solute-binding protein 1 family.</text>
</comment>
<evidence type="ECO:0000313" key="4">
    <source>
        <dbReference type="EMBL" id="QDU42516.1"/>
    </source>
</evidence>
<dbReference type="AlphaFoldDB" id="A0A517ZJ61"/>
<dbReference type="GO" id="GO:0015768">
    <property type="term" value="P:maltose transport"/>
    <property type="evidence" value="ECO:0007669"/>
    <property type="project" value="TreeGrafter"/>
</dbReference>
<dbReference type="GO" id="GO:0055052">
    <property type="term" value="C:ATP-binding cassette (ABC) transporter complex, substrate-binding subunit-containing"/>
    <property type="evidence" value="ECO:0007669"/>
    <property type="project" value="TreeGrafter"/>
</dbReference>
<dbReference type="SUPFAM" id="SSF53850">
    <property type="entry name" value="Periplasmic binding protein-like II"/>
    <property type="match status" value="1"/>
</dbReference>
<dbReference type="Gene3D" id="3.40.190.10">
    <property type="entry name" value="Periplasmic binding protein-like II"/>
    <property type="match status" value="1"/>
</dbReference>
<protein>
    <submittedName>
        <fullName evidence="4">Maltose ABC transporter periplasmic protein</fullName>
    </submittedName>
</protein>
<keyword evidence="5" id="KW-1185">Reference proteome</keyword>
<dbReference type="GO" id="GO:1901982">
    <property type="term" value="F:maltose binding"/>
    <property type="evidence" value="ECO:0007669"/>
    <property type="project" value="TreeGrafter"/>
</dbReference>
<dbReference type="InterPro" id="IPR006059">
    <property type="entry name" value="SBP"/>
</dbReference>
<keyword evidence="2" id="KW-0813">Transport</keyword>
<evidence type="ECO:0000256" key="2">
    <source>
        <dbReference type="ARBA" id="ARBA00022448"/>
    </source>
</evidence>
<evidence type="ECO:0000313" key="5">
    <source>
        <dbReference type="Proteomes" id="UP000319383"/>
    </source>
</evidence>
<dbReference type="Proteomes" id="UP000319383">
    <property type="component" value="Chromosome"/>
</dbReference>
<dbReference type="Pfam" id="PF13416">
    <property type="entry name" value="SBP_bac_8"/>
    <property type="match status" value="1"/>
</dbReference>
<gene>
    <name evidence="4" type="ORF">Mal52_09790</name>
</gene>
<evidence type="ECO:0000256" key="3">
    <source>
        <dbReference type="ARBA" id="ARBA00022729"/>
    </source>
</evidence>
<name>A0A517ZJ61_9PLAN</name>
<sequence length="443" mass="50015">MRDRIRPILLATIAVSLFGLSWAVGMRSTESDIPPDRERVVFWHFWGGKYRHVVQDVVQRFNDSQTEFWVEEIAVPGQNLDMKFFMALAGGDFPDVLNQDDQIIGQWAERGALTPLDQLMPAEEYARLNDWLSPPAQKIGTYDGRLYALCNGLDIRMMFYRRDILAGRDVPTTLEEFNAITRQPSNDPTRIVYLPDDRRLWAWGIAFGGRFYDPDTGKITANDPAIVRALEWMVSYSQLHGLVKIRAFRSTNRETGSQSMLLEGSHGVMMDGQWRIEPLDAAVSDNFDYTVGPLPHPPEGNPNGGWVNGNFFLVPRGCKNPRGAWAFMKFWAGFDGHEAEAAQTAAAGGWIPASPNVVTQPTFQTFLNEHPNFRLFVEQAHSPNQWPTPNIPVQAYFFERINQATEEALALKASPQQALNTATQDIQRHLDALRAGNHKTQAK</sequence>
<dbReference type="PANTHER" id="PTHR30061:SF50">
    <property type="entry name" value="MALTOSE_MALTODEXTRIN-BINDING PERIPLASMIC PROTEIN"/>
    <property type="match status" value="1"/>
</dbReference>
<organism evidence="4 5">
    <name type="scientific">Symmachiella dynata</name>
    <dbReference type="NCBI Taxonomy" id="2527995"/>
    <lineage>
        <taxon>Bacteria</taxon>
        <taxon>Pseudomonadati</taxon>
        <taxon>Planctomycetota</taxon>
        <taxon>Planctomycetia</taxon>
        <taxon>Planctomycetales</taxon>
        <taxon>Planctomycetaceae</taxon>
        <taxon>Symmachiella</taxon>
    </lineage>
</organism>
<keyword evidence="3" id="KW-0732">Signal</keyword>
<proteinExistence type="inferred from homology"/>
<dbReference type="KEGG" id="sdyn:Mal52_09790"/>
<dbReference type="PANTHER" id="PTHR30061">
    <property type="entry name" value="MALTOSE-BINDING PERIPLASMIC PROTEIN"/>
    <property type="match status" value="1"/>
</dbReference>